<evidence type="ECO:0000313" key="8">
    <source>
        <dbReference type="Proteomes" id="UP001229244"/>
    </source>
</evidence>
<evidence type="ECO:0000256" key="5">
    <source>
        <dbReference type="ARBA" id="ARBA00023237"/>
    </source>
</evidence>
<dbReference type="Pfam" id="PF06629">
    <property type="entry name" value="MipA"/>
    <property type="match status" value="1"/>
</dbReference>
<protein>
    <submittedName>
        <fullName evidence="7">Outer membrane scaffolding protein for murein synthesis (MipA/OmpV family)</fullName>
    </submittedName>
</protein>
<organism evidence="7 8">
    <name type="scientific">Amorphus orientalis</name>
    <dbReference type="NCBI Taxonomy" id="649198"/>
    <lineage>
        <taxon>Bacteria</taxon>
        <taxon>Pseudomonadati</taxon>
        <taxon>Pseudomonadota</taxon>
        <taxon>Alphaproteobacteria</taxon>
        <taxon>Hyphomicrobiales</taxon>
        <taxon>Amorphaceae</taxon>
        <taxon>Amorphus</taxon>
    </lineage>
</organism>
<keyword evidence="3 6" id="KW-0732">Signal</keyword>
<evidence type="ECO:0000256" key="3">
    <source>
        <dbReference type="ARBA" id="ARBA00022729"/>
    </source>
</evidence>
<name>A0AAE4ATF8_9HYPH</name>
<proteinExistence type="inferred from homology"/>
<keyword evidence="8" id="KW-1185">Reference proteome</keyword>
<evidence type="ECO:0000256" key="6">
    <source>
        <dbReference type="SAM" id="SignalP"/>
    </source>
</evidence>
<evidence type="ECO:0000313" key="7">
    <source>
        <dbReference type="EMBL" id="MDQ0316110.1"/>
    </source>
</evidence>
<evidence type="ECO:0000256" key="1">
    <source>
        <dbReference type="ARBA" id="ARBA00004442"/>
    </source>
</evidence>
<gene>
    <name evidence="7" type="ORF">J2S73_002567</name>
</gene>
<accession>A0AAE4ATF8</accession>
<dbReference type="RefSeq" id="WP_306885937.1">
    <property type="nucleotide sequence ID" value="NZ_JAUSUL010000002.1"/>
</dbReference>
<evidence type="ECO:0000256" key="4">
    <source>
        <dbReference type="ARBA" id="ARBA00023136"/>
    </source>
</evidence>
<dbReference type="Proteomes" id="UP001229244">
    <property type="component" value="Unassembled WGS sequence"/>
</dbReference>
<comment type="subcellular location">
    <subcellularLocation>
        <location evidence="1">Cell outer membrane</location>
    </subcellularLocation>
</comment>
<dbReference type="EMBL" id="JAUSUL010000002">
    <property type="protein sequence ID" value="MDQ0316110.1"/>
    <property type="molecule type" value="Genomic_DNA"/>
</dbReference>
<feature type="signal peptide" evidence="6">
    <location>
        <begin position="1"/>
        <end position="22"/>
    </location>
</feature>
<dbReference type="PANTHER" id="PTHR38776:SF1">
    <property type="entry name" value="MLTA-INTERACTING PROTEIN-RELATED"/>
    <property type="match status" value="1"/>
</dbReference>
<comment type="caution">
    <text evidence="7">The sequence shown here is derived from an EMBL/GenBank/DDBJ whole genome shotgun (WGS) entry which is preliminary data.</text>
</comment>
<comment type="similarity">
    <text evidence="2">Belongs to the MipA/OmpV family.</text>
</comment>
<keyword evidence="4" id="KW-0472">Membrane</keyword>
<sequence>MRKITCAIAAVSLFCAGGAASADDDKLTAEQAGTRDIVVDLGVGAQVQPKFASSDDYIVLPYPLIAISYLRLPVFGELVSAPTRAFSIYPSINFVGSRSSSDASYLTGMDDVDFAFEFGPGVAYRYGMFRGFANLRYGFTGHNGFVGEAGVDLVLNPMERVQLSLGPRVGFANDEYVQTYFGVSAAEATRSQFAAYDPSGGFTDVGVGGRITYDWTEKTKLHLQADYTRYIGDVADSPVVEAGSEDQFYVGIGITYRFGLDLFD</sequence>
<dbReference type="AlphaFoldDB" id="A0AAE4ATF8"/>
<dbReference type="PANTHER" id="PTHR38776">
    <property type="entry name" value="MLTA-INTERACTING PROTEIN-RELATED"/>
    <property type="match status" value="1"/>
</dbReference>
<dbReference type="InterPro" id="IPR036709">
    <property type="entry name" value="Autotransporte_beta_dom_sf"/>
</dbReference>
<feature type="chain" id="PRO_5042118194" evidence="6">
    <location>
        <begin position="23"/>
        <end position="264"/>
    </location>
</feature>
<evidence type="ECO:0000256" key="2">
    <source>
        <dbReference type="ARBA" id="ARBA00005722"/>
    </source>
</evidence>
<reference evidence="7" key="1">
    <citation type="submission" date="2023-07" db="EMBL/GenBank/DDBJ databases">
        <title>Genomic Encyclopedia of Type Strains, Phase IV (KMG-IV): sequencing the most valuable type-strain genomes for metagenomic binning, comparative biology and taxonomic classification.</title>
        <authorList>
            <person name="Goeker M."/>
        </authorList>
    </citation>
    <scope>NUCLEOTIDE SEQUENCE</scope>
    <source>
        <strain evidence="7">DSM 21202</strain>
    </source>
</reference>
<keyword evidence="5" id="KW-0998">Cell outer membrane</keyword>
<dbReference type="InterPro" id="IPR010583">
    <property type="entry name" value="MipA"/>
</dbReference>
<dbReference type="SUPFAM" id="SSF103515">
    <property type="entry name" value="Autotransporter"/>
    <property type="match status" value="1"/>
</dbReference>
<dbReference type="GO" id="GO:0009279">
    <property type="term" value="C:cell outer membrane"/>
    <property type="evidence" value="ECO:0007669"/>
    <property type="project" value="UniProtKB-SubCell"/>
</dbReference>